<dbReference type="HOGENOM" id="CLU_1712055_0_0_0"/>
<evidence type="ECO:0000256" key="1">
    <source>
        <dbReference type="SAM" id="SignalP"/>
    </source>
</evidence>
<reference evidence="2 3" key="1">
    <citation type="submission" date="2012-02" db="EMBL/GenBank/DDBJ databases">
        <title>Complete sequence of chromosome of Singulisphaera acidiphila DSM 18658.</title>
        <authorList>
            <consortium name="US DOE Joint Genome Institute (JGI-PGF)"/>
            <person name="Lucas S."/>
            <person name="Copeland A."/>
            <person name="Lapidus A."/>
            <person name="Glavina del Rio T."/>
            <person name="Dalin E."/>
            <person name="Tice H."/>
            <person name="Bruce D."/>
            <person name="Goodwin L."/>
            <person name="Pitluck S."/>
            <person name="Peters L."/>
            <person name="Ovchinnikova G."/>
            <person name="Chertkov O."/>
            <person name="Kyrpides N."/>
            <person name="Mavromatis K."/>
            <person name="Ivanova N."/>
            <person name="Brettin T."/>
            <person name="Detter J.C."/>
            <person name="Han C."/>
            <person name="Larimer F."/>
            <person name="Land M."/>
            <person name="Hauser L."/>
            <person name="Markowitz V."/>
            <person name="Cheng J.-F."/>
            <person name="Hugenholtz P."/>
            <person name="Woyke T."/>
            <person name="Wu D."/>
            <person name="Tindall B."/>
            <person name="Pomrenke H."/>
            <person name="Brambilla E."/>
            <person name="Klenk H.-P."/>
            <person name="Eisen J.A."/>
        </authorList>
    </citation>
    <scope>NUCLEOTIDE SEQUENCE [LARGE SCALE GENOMIC DNA]</scope>
    <source>
        <strain evidence="3">ATCC BAA-1392 / DSM 18658 / VKM B-2454 / MOB10</strain>
    </source>
</reference>
<dbReference type="InterPro" id="IPR032710">
    <property type="entry name" value="NTF2-like_dom_sf"/>
</dbReference>
<evidence type="ECO:0000313" key="2">
    <source>
        <dbReference type="EMBL" id="AGA26739.1"/>
    </source>
</evidence>
<keyword evidence="3" id="KW-1185">Reference proteome</keyword>
<dbReference type="STRING" id="886293.Sinac_2428"/>
<dbReference type="Gene3D" id="3.10.450.50">
    <property type="match status" value="1"/>
</dbReference>
<evidence type="ECO:0000313" key="3">
    <source>
        <dbReference type="Proteomes" id="UP000010798"/>
    </source>
</evidence>
<keyword evidence="1" id="KW-0732">Signal</keyword>
<dbReference type="RefSeq" id="WP_015245891.1">
    <property type="nucleotide sequence ID" value="NC_019892.1"/>
</dbReference>
<feature type="signal peptide" evidence="1">
    <location>
        <begin position="1"/>
        <end position="19"/>
    </location>
</feature>
<dbReference type="EMBL" id="CP003364">
    <property type="protein sequence ID" value="AGA26739.1"/>
    <property type="molecule type" value="Genomic_DNA"/>
</dbReference>
<accession>L0DBI5</accession>
<dbReference type="AlphaFoldDB" id="L0DBI5"/>
<feature type="chain" id="PRO_5003940016" description="DUF4440 domain-containing protein" evidence="1">
    <location>
        <begin position="20"/>
        <end position="153"/>
    </location>
</feature>
<dbReference type="OrthoDB" id="284600at2"/>
<sequence length="153" mass="17240">MLRFTLITLALVLPTTAWSQEVDAKKLAQTILDQGSAMYDTKNAAAMAATYTDDAKIFWYSKKDSGEVELGTKSGRAEIEGIYRDLFKDPNEKTTSKNSVEYARFIAPDLMIVQGIFQPNVANPGKFPFVQLRIKEGDKWLMKTLQFFVVSQD</sequence>
<gene>
    <name evidence="2" type="ordered locus">Sinac_2428</name>
</gene>
<evidence type="ECO:0008006" key="4">
    <source>
        <dbReference type="Google" id="ProtNLM"/>
    </source>
</evidence>
<protein>
    <recommendedName>
        <fullName evidence="4">DUF4440 domain-containing protein</fullName>
    </recommendedName>
</protein>
<organism evidence="2 3">
    <name type="scientific">Singulisphaera acidiphila (strain ATCC BAA-1392 / DSM 18658 / VKM B-2454 / MOB10)</name>
    <dbReference type="NCBI Taxonomy" id="886293"/>
    <lineage>
        <taxon>Bacteria</taxon>
        <taxon>Pseudomonadati</taxon>
        <taxon>Planctomycetota</taxon>
        <taxon>Planctomycetia</taxon>
        <taxon>Isosphaerales</taxon>
        <taxon>Isosphaeraceae</taxon>
        <taxon>Singulisphaera</taxon>
    </lineage>
</organism>
<dbReference type="SUPFAM" id="SSF54427">
    <property type="entry name" value="NTF2-like"/>
    <property type="match status" value="1"/>
</dbReference>
<dbReference type="Proteomes" id="UP000010798">
    <property type="component" value="Chromosome"/>
</dbReference>
<dbReference type="KEGG" id="saci:Sinac_2428"/>
<name>L0DBI5_SINAD</name>
<proteinExistence type="predicted"/>